<accession>A0A9Q8QLX0</accession>
<dbReference type="SUPFAM" id="SSF54897">
    <property type="entry name" value="Protease propeptides/inhibitors"/>
    <property type="match status" value="1"/>
</dbReference>
<dbReference type="GO" id="GO:0046872">
    <property type="term" value="F:metal ion binding"/>
    <property type="evidence" value="ECO:0007669"/>
    <property type="project" value="UniProtKB-UniRule"/>
</dbReference>
<sequence length="645" mass="69887">MKRSLVVLLGGLIAGVLGAPRASIGGHVLHQKRDEEHRYHDWVKRDRLHPDTKVLVSMALTQRNVERGMDLVMSVSDPDSPSYGKYYTRDQIRELFAPSDESVSRVKRWLVESGVPESAIAVPRSKTWVRFDTTVAHLETLVKARYHVYDHVATRDEHVGTDEYHLPEGVAPHVDFVLPGVAFSRLGRGGGGMQKRKTERPGVGGRPLRPMPVTIQSNPGTLEDCSRAMTPDCIAKLYQIPNGTLSHPSNRLGIFEIAGEDYVQSSMDLFTKAFAPHIPAGTGPVVYSIDNSTGTSDDPWAAGTEAMLDFQVAVPIVYPQGTVLYVTPDSGADKAGVFNPFLDAIDGSYCNFTSHGYTGDTPSIDGVFPMHDCGTVAPTNVISISYGLTEPSYPARYLERQCEEWMKLSLAGVTLVVASGDDGVARPGGMCLGERWDMFVPDATCDCPYITAVGSTFLPPGKKAGVDAEHATSSFSSGGGFSNIYKTAPYQRDAVARYLREHNPGYKSYNTSRGQVPHSGHGVYNAQGRAYPDLACNGDNVVVVVGERQWLTGGTSESAPIVAAMFNRINEERIAAGKPVVGFVNPVLYKHPEMFNDILVGKQNKGGALGVGCSNDGFSCVEGWDPVTGMGTPNYPKMLEVFMSI</sequence>
<feature type="active site" description="Charge relay system" evidence="8">
    <location>
        <position position="309"/>
    </location>
</feature>
<comment type="cofactor">
    <cofactor evidence="8">
        <name>Ca(2+)</name>
        <dbReference type="ChEBI" id="CHEBI:29108"/>
    </cofactor>
    <text evidence="8">Binds 1 Ca(2+) ion per subunit.</text>
</comment>
<evidence type="ECO:0000256" key="7">
    <source>
        <dbReference type="ARBA" id="ARBA00023145"/>
    </source>
</evidence>
<keyword evidence="6 8" id="KW-0106">Calcium</keyword>
<dbReference type="AlphaFoldDB" id="A0A9Q8QLX0"/>
<comment type="subcellular location">
    <subcellularLocation>
        <location evidence="1">Secreted</location>
        <location evidence="1">Extracellular space</location>
    </subcellularLocation>
</comment>
<keyword evidence="10" id="KW-0732">Signal</keyword>
<dbReference type="Gene3D" id="3.40.50.200">
    <property type="entry name" value="Peptidase S8/S53 domain"/>
    <property type="match status" value="1"/>
</dbReference>
<dbReference type="Pfam" id="PF09286">
    <property type="entry name" value="Pro-kuma_activ"/>
    <property type="match status" value="1"/>
</dbReference>
<evidence type="ECO:0000256" key="9">
    <source>
        <dbReference type="SAM" id="MobiDB-lite"/>
    </source>
</evidence>
<evidence type="ECO:0000313" key="12">
    <source>
        <dbReference type="EMBL" id="UNI21181.1"/>
    </source>
</evidence>
<dbReference type="InterPro" id="IPR050819">
    <property type="entry name" value="Tripeptidyl-peptidase_I"/>
</dbReference>
<dbReference type="KEGG" id="ptkz:JDV02_007193"/>
<keyword evidence="5 8" id="KW-0720">Serine protease</keyword>
<dbReference type="InterPro" id="IPR036852">
    <property type="entry name" value="Peptidase_S8/S53_dom_sf"/>
</dbReference>
<dbReference type="CDD" id="cd04056">
    <property type="entry name" value="Peptidases_S53"/>
    <property type="match status" value="1"/>
</dbReference>
<dbReference type="GeneID" id="72069142"/>
<feature type="binding site" evidence="8">
    <location>
        <position position="623"/>
    </location>
    <ligand>
        <name>Ca(2+)</name>
        <dbReference type="ChEBI" id="CHEBI:29108"/>
    </ligand>
</feature>
<dbReference type="InterPro" id="IPR030400">
    <property type="entry name" value="Sedolisin_dom"/>
</dbReference>
<evidence type="ECO:0000256" key="4">
    <source>
        <dbReference type="ARBA" id="ARBA00022801"/>
    </source>
</evidence>
<dbReference type="EC" id="3.4.14.9" evidence="12"/>
<feature type="active site" description="Charge relay system" evidence="8">
    <location>
        <position position="556"/>
    </location>
</feature>
<evidence type="ECO:0000256" key="5">
    <source>
        <dbReference type="ARBA" id="ARBA00022825"/>
    </source>
</evidence>
<feature type="signal peptide" evidence="10">
    <location>
        <begin position="1"/>
        <end position="18"/>
    </location>
</feature>
<evidence type="ECO:0000313" key="13">
    <source>
        <dbReference type="Proteomes" id="UP000829364"/>
    </source>
</evidence>
<keyword evidence="4 8" id="KW-0378">Hydrolase</keyword>
<organism evidence="12 13">
    <name type="scientific">Purpureocillium takamizusanense</name>
    <dbReference type="NCBI Taxonomy" id="2060973"/>
    <lineage>
        <taxon>Eukaryota</taxon>
        <taxon>Fungi</taxon>
        <taxon>Dikarya</taxon>
        <taxon>Ascomycota</taxon>
        <taxon>Pezizomycotina</taxon>
        <taxon>Sordariomycetes</taxon>
        <taxon>Hypocreomycetidae</taxon>
        <taxon>Hypocreales</taxon>
        <taxon>Ophiocordycipitaceae</taxon>
        <taxon>Purpureocillium</taxon>
    </lineage>
</organism>
<evidence type="ECO:0000256" key="1">
    <source>
        <dbReference type="ARBA" id="ARBA00004239"/>
    </source>
</evidence>
<keyword evidence="2 8" id="KW-0645">Protease</keyword>
<evidence type="ECO:0000256" key="10">
    <source>
        <dbReference type="SAM" id="SignalP"/>
    </source>
</evidence>
<dbReference type="EMBL" id="CP086359">
    <property type="protein sequence ID" value="UNI21181.1"/>
    <property type="molecule type" value="Genomic_DNA"/>
</dbReference>
<dbReference type="CDD" id="cd11377">
    <property type="entry name" value="Pro-peptidase_S53"/>
    <property type="match status" value="1"/>
</dbReference>
<dbReference type="GO" id="GO:0006508">
    <property type="term" value="P:proteolysis"/>
    <property type="evidence" value="ECO:0007669"/>
    <property type="project" value="UniProtKB-KW"/>
</dbReference>
<dbReference type="InterPro" id="IPR015366">
    <property type="entry name" value="S53_propep"/>
</dbReference>
<feature type="binding site" evidence="8">
    <location>
        <position position="625"/>
    </location>
    <ligand>
        <name>Ca(2+)</name>
        <dbReference type="ChEBI" id="CHEBI:29108"/>
    </ligand>
</feature>
<feature type="active site" description="Charge relay system" evidence="8">
    <location>
        <position position="305"/>
    </location>
</feature>
<evidence type="ECO:0000259" key="11">
    <source>
        <dbReference type="PROSITE" id="PS51695"/>
    </source>
</evidence>
<keyword evidence="3 8" id="KW-0479">Metal-binding</keyword>
<dbReference type="SUPFAM" id="SSF52743">
    <property type="entry name" value="Subtilisin-like"/>
    <property type="match status" value="1"/>
</dbReference>
<evidence type="ECO:0000256" key="3">
    <source>
        <dbReference type="ARBA" id="ARBA00022723"/>
    </source>
</evidence>
<reference evidence="12" key="1">
    <citation type="submission" date="2021-11" db="EMBL/GenBank/DDBJ databases">
        <title>Purpureocillium_takamizusanense_genome.</title>
        <authorList>
            <person name="Nguyen N.-H."/>
        </authorList>
    </citation>
    <scope>NUCLEOTIDE SEQUENCE</scope>
    <source>
        <strain evidence="12">PT3</strain>
    </source>
</reference>
<dbReference type="GO" id="GO:0008240">
    <property type="term" value="F:tripeptidyl-peptidase activity"/>
    <property type="evidence" value="ECO:0007669"/>
    <property type="project" value="TreeGrafter"/>
</dbReference>
<feature type="binding site" evidence="8">
    <location>
        <position position="598"/>
    </location>
    <ligand>
        <name>Ca(2+)</name>
        <dbReference type="ChEBI" id="CHEBI:29108"/>
    </ligand>
</feature>
<proteinExistence type="predicted"/>
<protein>
    <submittedName>
        <fullName evidence="12">Tripeptidyl-peptidase I</fullName>
        <ecNumber evidence="12">3.4.14.9</ecNumber>
    </submittedName>
</protein>
<feature type="binding site" evidence="8">
    <location>
        <position position="597"/>
    </location>
    <ligand>
        <name>Ca(2+)</name>
        <dbReference type="ChEBI" id="CHEBI:29108"/>
    </ligand>
</feature>
<dbReference type="PANTHER" id="PTHR14218:SF19">
    <property type="entry name" value="SERINE PROTEASE AORO, PUTATIVE (AFU_ORTHOLOGUE AFUA_6G10250)-RELATED"/>
    <property type="match status" value="1"/>
</dbReference>
<keyword evidence="13" id="KW-1185">Reference proteome</keyword>
<dbReference type="PROSITE" id="PS51695">
    <property type="entry name" value="SEDOLISIN"/>
    <property type="match status" value="1"/>
</dbReference>
<gene>
    <name evidence="12" type="ORF">JDV02_007193</name>
</gene>
<dbReference type="OrthoDB" id="409122at2759"/>
<dbReference type="Proteomes" id="UP000829364">
    <property type="component" value="Chromosome 6"/>
</dbReference>
<evidence type="ECO:0000256" key="8">
    <source>
        <dbReference type="PROSITE-ProRule" id="PRU01032"/>
    </source>
</evidence>
<evidence type="ECO:0000256" key="2">
    <source>
        <dbReference type="ARBA" id="ARBA00022670"/>
    </source>
</evidence>
<name>A0A9Q8QLX0_9HYPO</name>
<dbReference type="SMART" id="SM00944">
    <property type="entry name" value="Pro-kuma_activ"/>
    <property type="match status" value="1"/>
</dbReference>
<dbReference type="GO" id="GO:0004252">
    <property type="term" value="F:serine-type endopeptidase activity"/>
    <property type="evidence" value="ECO:0007669"/>
    <property type="project" value="UniProtKB-UniRule"/>
</dbReference>
<feature type="domain" description="Peptidase S53" evidence="11">
    <location>
        <begin position="228"/>
        <end position="645"/>
    </location>
</feature>
<keyword evidence="7" id="KW-0865">Zymogen</keyword>
<feature type="chain" id="PRO_5040162585" evidence="10">
    <location>
        <begin position="19"/>
        <end position="645"/>
    </location>
</feature>
<evidence type="ECO:0000256" key="6">
    <source>
        <dbReference type="ARBA" id="ARBA00022837"/>
    </source>
</evidence>
<feature type="region of interest" description="Disordered" evidence="9">
    <location>
        <begin position="188"/>
        <end position="211"/>
    </location>
</feature>
<dbReference type="PANTHER" id="PTHR14218">
    <property type="entry name" value="PROTEASE S8 TRIPEPTIDYL PEPTIDASE I CLN2"/>
    <property type="match status" value="1"/>
</dbReference>
<dbReference type="RefSeq" id="XP_047844662.1">
    <property type="nucleotide sequence ID" value="XM_047988664.1"/>
</dbReference>
<dbReference type="GO" id="GO:0005576">
    <property type="term" value="C:extracellular region"/>
    <property type="evidence" value="ECO:0007669"/>
    <property type="project" value="UniProtKB-SubCell"/>
</dbReference>